<keyword evidence="6" id="KW-0812">Transmembrane</keyword>
<reference evidence="8 9" key="1">
    <citation type="submission" date="2017-09" db="EMBL/GenBank/DDBJ databases">
        <title>Paracoccus alkalisoli sp. nov., isolated from saline alkaline soil.</title>
        <authorList>
            <person name="Dong X."/>
            <person name="Zhang G."/>
        </authorList>
    </citation>
    <scope>NUCLEOTIDE SEQUENCE [LARGE SCALE GENOMIC DNA]</scope>
    <source>
        <strain evidence="8 9">WN007</strain>
    </source>
</reference>
<keyword evidence="9" id="KW-1185">Reference proteome</keyword>
<dbReference type="OrthoDB" id="9804290at2"/>
<dbReference type="EC" id="2.7.7.7" evidence="1"/>
<dbReference type="InterPro" id="IPR036397">
    <property type="entry name" value="RNaseH_sf"/>
</dbReference>
<dbReference type="EMBL" id="NSJZ01000006">
    <property type="protein sequence ID" value="PAU97267.1"/>
    <property type="molecule type" value="Genomic_DNA"/>
</dbReference>
<dbReference type="CDD" id="cd06127">
    <property type="entry name" value="DEDDh"/>
    <property type="match status" value="1"/>
</dbReference>
<dbReference type="Proteomes" id="UP000218023">
    <property type="component" value="Unassembled WGS sequence"/>
</dbReference>
<protein>
    <recommendedName>
        <fullName evidence="1">DNA-directed DNA polymerase</fullName>
        <ecNumber evidence="1">2.7.7.7</ecNumber>
    </recommendedName>
</protein>
<feature type="domain" description="Exonuclease" evidence="7">
    <location>
        <begin position="527"/>
        <end position="695"/>
    </location>
</feature>
<sequence length="718" mass="77586">MSGRGLVAAVLAPGAALALWVVLGAALFLGALGPQGAALRAAGTAALETHGMVLILWWLAAALLAGWLARRLYRAWVLAPSRLLAATRILAAQENAAGLPELAPATPATRALAAEIESLARDRQELRAEMARLVEQASRSVAEQRDQLATLMDELDHAVVVCNRDGRILLFNARMRRLARNLSPQDGAELVGLGRSIHAVLDTAAIAHALETVEGRIARGVSPHAAVAQVVTATPLGHLLRISLAPVRHAEAADNRLRGYVLLVDDITRDQQRQARREGALLRMAEQGRASIANMQAALEMLDYPDLAPADHDRFLGVIRDEVARMRDRLLSEDEPGAELSARWPLHDMLATDLMAAAIRKLQGTANAPITTLPVEDDLWLRIDSFGLIAALDHLAARILSLGGDPVLWLRLARAGSHAHLDLGWVLREGAPPIDPRDLSALPDERTESCAAAASVRDVVDRHGGEIWLDRNRDDGRPFFRLLLPLAAVETAPADAPIGGRPEFYDFDLFAAAHADAGDARPLSELAFTVFDCETTGLDPMGGDEIIQLGAVRILNSRILNGETIDQLVDPQRPIPEAGIPIHGIRDEMVRGKPAIAQVLPVFHRFAEGSVLVGHNVAFDMRFLKLKEAATGLRFDHPVLDTLLLSSILHPAEESHSLEAIAARLGVQIGARHTALGDALATAEVFRRMIPLLERQGIVTLGQARAASDRSQFARLRY</sequence>
<dbReference type="Gene3D" id="3.30.450.20">
    <property type="entry name" value="PAS domain"/>
    <property type="match status" value="1"/>
</dbReference>
<feature type="transmembrane region" description="Helical" evidence="6">
    <location>
        <begin position="51"/>
        <end position="69"/>
    </location>
</feature>
<evidence type="ECO:0000256" key="5">
    <source>
        <dbReference type="SAM" id="Coils"/>
    </source>
</evidence>
<dbReference type="GO" id="GO:0003887">
    <property type="term" value="F:DNA-directed DNA polymerase activity"/>
    <property type="evidence" value="ECO:0007669"/>
    <property type="project" value="UniProtKB-EC"/>
</dbReference>
<comment type="function">
    <text evidence="2">DNA polymerase III is a complex, multichain enzyme responsible for most of the replicative synthesis in bacteria. The epsilon subunit contain the editing function and is a proofreading 3'-5' exonuclease.</text>
</comment>
<feature type="coiled-coil region" evidence="5">
    <location>
        <begin position="109"/>
        <end position="154"/>
    </location>
</feature>
<dbReference type="GO" id="GO:0045004">
    <property type="term" value="P:DNA replication proofreading"/>
    <property type="evidence" value="ECO:0007669"/>
    <property type="project" value="TreeGrafter"/>
</dbReference>
<evidence type="ECO:0000256" key="3">
    <source>
        <dbReference type="ARBA" id="ARBA00026073"/>
    </source>
</evidence>
<dbReference type="Pfam" id="PF00929">
    <property type="entry name" value="RNase_T"/>
    <property type="match status" value="1"/>
</dbReference>
<dbReference type="InterPro" id="IPR006054">
    <property type="entry name" value="DnaQ"/>
</dbReference>
<keyword evidence="6" id="KW-1133">Transmembrane helix</keyword>
<evidence type="ECO:0000313" key="8">
    <source>
        <dbReference type="EMBL" id="PAU97267.1"/>
    </source>
</evidence>
<proteinExistence type="predicted"/>
<dbReference type="GO" id="GO:0008408">
    <property type="term" value="F:3'-5' exonuclease activity"/>
    <property type="evidence" value="ECO:0007669"/>
    <property type="project" value="TreeGrafter"/>
</dbReference>
<dbReference type="SMART" id="SM00479">
    <property type="entry name" value="EXOIII"/>
    <property type="match status" value="1"/>
</dbReference>
<dbReference type="RefSeq" id="WP_095640070.1">
    <property type="nucleotide sequence ID" value="NZ_NSJZ01000006.1"/>
</dbReference>
<dbReference type="InterPro" id="IPR013520">
    <property type="entry name" value="Ribonucl_H"/>
</dbReference>
<dbReference type="FunFam" id="3.30.420.10:FF:000045">
    <property type="entry name" value="3'-5' exonuclease DinG"/>
    <property type="match status" value="1"/>
</dbReference>
<dbReference type="SUPFAM" id="SSF53098">
    <property type="entry name" value="Ribonuclease H-like"/>
    <property type="match status" value="1"/>
</dbReference>
<keyword evidence="5" id="KW-0175">Coiled coil</keyword>
<evidence type="ECO:0000256" key="2">
    <source>
        <dbReference type="ARBA" id="ARBA00025483"/>
    </source>
</evidence>
<dbReference type="GO" id="GO:0003677">
    <property type="term" value="F:DNA binding"/>
    <property type="evidence" value="ECO:0007669"/>
    <property type="project" value="InterPro"/>
</dbReference>
<dbReference type="GO" id="GO:0005829">
    <property type="term" value="C:cytosol"/>
    <property type="evidence" value="ECO:0007669"/>
    <property type="project" value="TreeGrafter"/>
</dbReference>
<comment type="catalytic activity">
    <reaction evidence="4">
        <text>DNA(n) + a 2'-deoxyribonucleoside 5'-triphosphate = DNA(n+1) + diphosphate</text>
        <dbReference type="Rhea" id="RHEA:22508"/>
        <dbReference type="Rhea" id="RHEA-COMP:17339"/>
        <dbReference type="Rhea" id="RHEA-COMP:17340"/>
        <dbReference type="ChEBI" id="CHEBI:33019"/>
        <dbReference type="ChEBI" id="CHEBI:61560"/>
        <dbReference type="ChEBI" id="CHEBI:173112"/>
        <dbReference type="EC" id="2.7.7.7"/>
    </reaction>
</comment>
<evidence type="ECO:0000256" key="1">
    <source>
        <dbReference type="ARBA" id="ARBA00012417"/>
    </source>
</evidence>
<dbReference type="PANTHER" id="PTHR30231">
    <property type="entry name" value="DNA POLYMERASE III SUBUNIT EPSILON"/>
    <property type="match status" value="1"/>
</dbReference>
<name>A0A2A2GJZ0_9RHOB</name>
<keyword evidence="6" id="KW-0472">Membrane</keyword>
<dbReference type="PANTHER" id="PTHR30231:SF41">
    <property type="entry name" value="DNA POLYMERASE III SUBUNIT EPSILON"/>
    <property type="match status" value="1"/>
</dbReference>
<evidence type="ECO:0000259" key="7">
    <source>
        <dbReference type="SMART" id="SM00479"/>
    </source>
</evidence>
<dbReference type="NCBIfam" id="TIGR00573">
    <property type="entry name" value="dnaq"/>
    <property type="match status" value="1"/>
</dbReference>
<dbReference type="InterPro" id="IPR035965">
    <property type="entry name" value="PAS-like_dom_sf"/>
</dbReference>
<gene>
    <name evidence="8" type="ORF">CK240_09320</name>
</gene>
<organism evidence="8 9">
    <name type="scientific">Paracoccus salipaludis</name>
    <dbReference type="NCBI Taxonomy" id="2032623"/>
    <lineage>
        <taxon>Bacteria</taxon>
        <taxon>Pseudomonadati</taxon>
        <taxon>Pseudomonadota</taxon>
        <taxon>Alphaproteobacteria</taxon>
        <taxon>Rhodobacterales</taxon>
        <taxon>Paracoccaceae</taxon>
        <taxon>Paracoccus</taxon>
    </lineage>
</organism>
<evidence type="ECO:0000256" key="4">
    <source>
        <dbReference type="ARBA" id="ARBA00049244"/>
    </source>
</evidence>
<dbReference type="SUPFAM" id="SSF55785">
    <property type="entry name" value="PYP-like sensor domain (PAS domain)"/>
    <property type="match status" value="1"/>
</dbReference>
<accession>A0A2A2GJZ0</accession>
<dbReference type="AlphaFoldDB" id="A0A2A2GJZ0"/>
<evidence type="ECO:0000313" key="9">
    <source>
        <dbReference type="Proteomes" id="UP000218023"/>
    </source>
</evidence>
<dbReference type="InterPro" id="IPR012337">
    <property type="entry name" value="RNaseH-like_sf"/>
</dbReference>
<comment type="caution">
    <text evidence="8">The sequence shown here is derived from an EMBL/GenBank/DDBJ whole genome shotgun (WGS) entry which is preliminary data.</text>
</comment>
<evidence type="ECO:0000256" key="6">
    <source>
        <dbReference type="SAM" id="Phobius"/>
    </source>
</evidence>
<comment type="subunit">
    <text evidence="3">DNA polymerase III contains a core (composed of alpha, epsilon and theta chains) that associates with a tau subunit. This core dimerizes to form the POLIII' complex. PolIII' associates with the gamma complex (composed of gamma, delta, delta', psi and chi chains) and with the beta chain to form the complete DNA polymerase III complex.</text>
</comment>
<dbReference type="Gene3D" id="3.30.420.10">
    <property type="entry name" value="Ribonuclease H-like superfamily/Ribonuclease H"/>
    <property type="match status" value="1"/>
</dbReference>